<feature type="domain" description="EGF-like" evidence="3">
    <location>
        <begin position="127"/>
        <end position="157"/>
    </location>
</feature>
<feature type="region of interest" description="Disordered" evidence="1">
    <location>
        <begin position="275"/>
        <end position="294"/>
    </location>
</feature>
<evidence type="ECO:0000313" key="5">
    <source>
        <dbReference type="RefSeq" id="XP_022820061.1"/>
    </source>
</evidence>
<proteinExistence type="predicted"/>
<feature type="domain" description="EGF-like" evidence="3">
    <location>
        <begin position="216"/>
        <end position="252"/>
    </location>
</feature>
<feature type="domain" description="EGF-like" evidence="3">
    <location>
        <begin position="179"/>
        <end position="214"/>
    </location>
</feature>
<feature type="domain" description="EGF-like" evidence="3">
    <location>
        <begin position="95"/>
        <end position="125"/>
    </location>
</feature>
<dbReference type="PANTHER" id="PTHR24047:SF32">
    <property type="entry name" value="FI01909P-RELATED"/>
    <property type="match status" value="1"/>
</dbReference>
<name>A0A9J7ILZ5_SPOLT</name>
<reference evidence="5" key="1">
    <citation type="submission" date="2025-08" db="UniProtKB">
        <authorList>
            <consortium name="RefSeq"/>
        </authorList>
    </citation>
    <scope>IDENTIFICATION</scope>
    <source>
        <strain evidence="5">Ishihara</strain>
        <tissue evidence="5">Whole body</tissue>
    </source>
</reference>
<evidence type="ECO:0000256" key="2">
    <source>
        <dbReference type="SAM" id="SignalP"/>
    </source>
</evidence>
<feature type="signal peptide" evidence="2">
    <location>
        <begin position="1"/>
        <end position="25"/>
    </location>
</feature>
<dbReference type="InterPro" id="IPR000742">
    <property type="entry name" value="EGF"/>
</dbReference>
<evidence type="ECO:0000313" key="4">
    <source>
        <dbReference type="Proteomes" id="UP000301870"/>
    </source>
</evidence>
<keyword evidence="4" id="KW-1185">Reference proteome</keyword>
<keyword evidence="2" id="KW-0732">Signal</keyword>
<sequence length="371" mass="41134">MKMLQNCIALIFCGTAVFLIVDVQSEHCKKTRPETYLTTDKISYSYVTYENGIIRSHIKIKTITKMVYRAREILGHCDSTWKADFILQRFKRKRLCNEQCINGLCDMFGNCVCYSGYAAQNGTCVPVCDRCSYGTCIAPDICQCDLGYEVNVKGECTPKSNTSDCFPGYTAVNNTCEPYCSNGCPDGFCAAPETCFCLDGFREDKDENGTNICRPICSTACGPGLCVAPEVCKCFEGYEAEYVDKFRGVQCLPVCEDCEGTCIAPNKCVANESPHFSEPNNKTSAGTTRTTTESTSTTHLYSIASVFPILERNKTIEPFAENYNKSKTIHEEFLRKSQNQQDGVSILISIIIGRNNCGKYNISVSDGQSEN</sequence>
<accession>A0A9J7ILZ5</accession>
<feature type="chain" id="PRO_5039936975" evidence="2">
    <location>
        <begin position="26"/>
        <end position="371"/>
    </location>
</feature>
<dbReference type="PANTHER" id="PTHR24047">
    <property type="entry name" value="FI01909P-RELATED"/>
    <property type="match status" value="1"/>
</dbReference>
<dbReference type="Proteomes" id="UP000301870">
    <property type="component" value="Chromosome 14"/>
</dbReference>
<dbReference type="KEGG" id="sliu:111352006"/>
<evidence type="ECO:0000259" key="3">
    <source>
        <dbReference type="SMART" id="SM00181"/>
    </source>
</evidence>
<dbReference type="InterPro" id="IPR053255">
    <property type="entry name" value="EGF-like_domain"/>
</dbReference>
<feature type="compositionally biased region" description="Low complexity" evidence="1">
    <location>
        <begin position="283"/>
        <end position="294"/>
    </location>
</feature>
<gene>
    <name evidence="5" type="primary">LOC111352006</name>
</gene>
<protein>
    <submittedName>
        <fullName evidence="5">Wnt inhibitory factor 1-like</fullName>
    </submittedName>
</protein>
<organism evidence="4 5">
    <name type="scientific">Spodoptera litura</name>
    <name type="common">Asian cotton leafworm</name>
    <dbReference type="NCBI Taxonomy" id="69820"/>
    <lineage>
        <taxon>Eukaryota</taxon>
        <taxon>Metazoa</taxon>
        <taxon>Ecdysozoa</taxon>
        <taxon>Arthropoda</taxon>
        <taxon>Hexapoda</taxon>
        <taxon>Insecta</taxon>
        <taxon>Pterygota</taxon>
        <taxon>Neoptera</taxon>
        <taxon>Endopterygota</taxon>
        <taxon>Lepidoptera</taxon>
        <taxon>Glossata</taxon>
        <taxon>Ditrysia</taxon>
        <taxon>Noctuoidea</taxon>
        <taxon>Noctuidae</taxon>
        <taxon>Amphipyrinae</taxon>
        <taxon>Spodoptera</taxon>
    </lineage>
</organism>
<dbReference type="Pfam" id="PF02363">
    <property type="entry name" value="C_tripleX"/>
    <property type="match status" value="5"/>
</dbReference>
<evidence type="ECO:0000256" key="1">
    <source>
        <dbReference type="SAM" id="MobiDB-lite"/>
    </source>
</evidence>
<dbReference type="SMART" id="SM00181">
    <property type="entry name" value="EGF"/>
    <property type="match status" value="4"/>
</dbReference>
<dbReference type="InterPro" id="IPR003341">
    <property type="entry name" value="Cys_rich_tripleX"/>
</dbReference>
<dbReference type="Gene3D" id="2.10.25.10">
    <property type="entry name" value="Laminin"/>
    <property type="match status" value="3"/>
</dbReference>
<dbReference type="AlphaFoldDB" id="A0A9J7ILZ5"/>
<dbReference type="RefSeq" id="XP_022820061.1">
    <property type="nucleotide sequence ID" value="XM_022964293.1"/>
</dbReference>
<dbReference type="GeneID" id="111352006"/>
<dbReference type="OrthoDB" id="409374at2759"/>